<keyword evidence="2" id="KW-1185">Reference proteome</keyword>
<dbReference type="EMBL" id="ABVL01000001">
    <property type="protein sequence ID" value="EDY22188.1"/>
    <property type="molecule type" value="Genomic_DNA"/>
</dbReference>
<evidence type="ECO:0000313" key="1">
    <source>
        <dbReference type="EMBL" id="EDY22188.1"/>
    </source>
</evidence>
<reference evidence="1 2" key="1">
    <citation type="journal article" date="2011" name="J. Bacteriol.">
        <title>Genome sequence of Chthoniobacter flavus Ellin428, an aerobic heterotrophic soil bacterium.</title>
        <authorList>
            <person name="Kant R."/>
            <person name="van Passel M.W."/>
            <person name="Palva A."/>
            <person name="Lucas S."/>
            <person name="Lapidus A."/>
            <person name="Glavina Del Rio T."/>
            <person name="Dalin E."/>
            <person name="Tice H."/>
            <person name="Bruce D."/>
            <person name="Goodwin L."/>
            <person name="Pitluck S."/>
            <person name="Larimer F.W."/>
            <person name="Land M.L."/>
            <person name="Hauser L."/>
            <person name="Sangwan P."/>
            <person name="de Vos W.M."/>
            <person name="Janssen P.H."/>
            <person name="Smidt H."/>
        </authorList>
    </citation>
    <scope>NUCLEOTIDE SEQUENCE [LARGE SCALE GENOMIC DNA]</scope>
    <source>
        <strain evidence="1 2">Ellin428</strain>
    </source>
</reference>
<name>B4CUF0_9BACT</name>
<evidence type="ECO:0000313" key="2">
    <source>
        <dbReference type="Proteomes" id="UP000005824"/>
    </source>
</evidence>
<organism evidence="1 2">
    <name type="scientific">Chthoniobacter flavus Ellin428</name>
    <dbReference type="NCBI Taxonomy" id="497964"/>
    <lineage>
        <taxon>Bacteria</taxon>
        <taxon>Pseudomonadati</taxon>
        <taxon>Verrucomicrobiota</taxon>
        <taxon>Spartobacteria</taxon>
        <taxon>Chthoniobacterales</taxon>
        <taxon>Chthoniobacteraceae</taxon>
        <taxon>Chthoniobacter</taxon>
    </lineage>
</organism>
<dbReference type="AlphaFoldDB" id="B4CUF0"/>
<accession>B4CUF0</accession>
<protein>
    <recommendedName>
        <fullName evidence="3">Tetratricopeptide repeat protein</fullName>
    </recommendedName>
</protein>
<comment type="caution">
    <text evidence="1">The sequence shown here is derived from an EMBL/GenBank/DDBJ whole genome shotgun (WGS) entry which is preliminary data.</text>
</comment>
<evidence type="ECO:0008006" key="3">
    <source>
        <dbReference type="Google" id="ProtNLM"/>
    </source>
</evidence>
<proteinExistence type="predicted"/>
<sequence length="84" mass="9972">MRAFETSAKESNYSSHSDYYSLVLGYWATGQTKLALENYQLAVERDPRFGEFKTLEERIAEWTPLERRAMHEIYTLWSKTWKAS</sequence>
<gene>
    <name evidence="1" type="ORF">CfE428DRAFT_0313</name>
</gene>
<dbReference type="RefSeq" id="WP_006977640.1">
    <property type="nucleotide sequence ID" value="NZ_ABVL01000001.1"/>
</dbReference>
<dbReference type="Proteomes" id="UP000005824">
    <property type="component" value="Unassembled WGS sequence"/>
</dbReference>
<dbReference type="InParanoid" id="B4CUF0"/>